<evidence type="ECO:0000256" key="3">
    <source>
        <dbReference type="ARBA" id="ARBA00022490"/>
    </source>
</evidence>
<proteinExistence type="inferred from homology"/>
<evidence type="ECO:0000256" key="2">
    <source>
        <dbReference type="ARBA" id="ARBA00009423"/>
    </source>
</evidence>
<dbReference type="Proteomes" id="UP000292052">
    <property type="component" value="Unassembled WGS sequence"/>
</dbReference>
<dbReference type="Pfam" id="PF05010">
    <property type="entry name" value="TACC_C"/>
    <property type="match status" value="1"/>
</dbReference>
<gene>
    <name evidence="9" type="ORF">BDFB_003622</name>
</gene>
<comment type="subcellular location">
    <subcellularLocation>
        <location evidence="1">Cytoplasm</location>
        <location evidence="1">Cytoskeleton</location>
    </subcellularLocation>
</comment>
<evidence type="ECO:0000313" key="9">
    <source>
        <dbReference type="EMBL" id="RZC33068.1"/>
    </source>
</evidence>
<feature type="coiled-coil region" evidence="6">
    <location>
        <begin position="24"/>
        <end position="58"/>
    </location>
</feature>
<evidence type="ECO:0000256" key="7">
    <source>
        <dbReference type="SAM" id="MobiDB-lite"/>
    </source>
</evidence>
<accession>A0A482VL23</accession>
<evidence type="ECO:0000259" key="8">
    <source>
        <dbReference type="Pfam" id="PF05010"/>
    </source>
</evidence>
<evidence type="ECO:0000256" key="6">
    <source>
        <dbReference type="SAM" id="Coils"/>
    </source>
</evidence>
<evidence type="ECO:0000256" key="5">
    <source>
        <dbReference type="ARBA" id="ARBA00023212"/>
    </source>
</evidence>
<comment type="caution">
    <text evidence="9">The sequence shown here is derived from an EMBL/GenBank/DDBJ whole genome shotgun (WGS) entry which is preliminary data.</text>
</comment>
<feature type="compositionally biased region" description="Basic and acidic residues" evidence="7">
    <location>
        <begin position="159"/>
        <end position="170"/>
    </location>
</feature>
<dbReference type="AlphaFoldDB" id="A0A482VL23"/>
<dbReference type="InterPro" id="IPR007707">
    <property type="entry name" value="TACC_C"/>
</dbReference>
<feature type="compositionally biased region" description="Basic residues" evidence="7">
    <location>
        <begin position="171"/>
        <end position="180"/>
    </location>
</feature>
<reference evidence="9 10" key="1">
    <citation type="submission" date="2017-03" db="EMBL/GenBank/DDBJ databases">
        <title>Genome of the blue death feigning beetle - Asbolus verrucosus.</title>
        <authorList>
            <person name="Rider S.D."/>
        </authorList>
    </citation>
    <scope>NUCLEOTIDE SEQUENCE [LARGE SCALE GENOMIC DNA]</scope>
    <source>
        <strain evidence="9">Butters</strain>
        <tissue evidence="9">Head and leg muscle</tissue>
    </source>
</reference>
<keyword evidence="10" id="KW-1185">Reference proteome</keyword>
<evidence type="ECO:0000256" key="4">
    <source>
        <dbReference type="ARBA" id="ARBA00023054"/>
    </source>
</evidence>
<keyword evidence="5" id="KW-0206">Cytoskeleton</keyword>
<name>A0A482VL23_ASBVE</name>
<keyword evidence="3" id="KW-0963">Cytoplasm</keyword>
<comment type="similarity">
    <text evidence="2">Belongs to the TACC family.</text>
</comment>
<dbReference type="OrthoDB" id="10255048at2759"/>
<feature type="region of interest" description="Disordered" evidence="7">
    <location>
        <begin position="156"/>
        <end position="180"/>
    </location>
</feature>
<keyword evidence="4 6" id="KW-0175">Coiled coil</keyword>
<dbReference type="EMBL" id="QDEB01092340">
    <property type="protein sequence ID" value="RZC33068.1"/>
    <property type="molecule type" value="Genomic_DNA"/>
</dbReference>
<sequence>MFSQLYRNYFKGSQEVADGEKLGQIKIEDKIITLEKKIAQVEEQNKQLEKQLDYSRNKEAALQKVLCNYDNLLKKVLTEKTATRKQDETSYHLANLEKAFYDLLQKYEKAKVVVQGFQQNEALLKKQVAEYEDMLDNAGVKVTTYKSLSGQKLEIQNESVKKPKSKDESKGKKKRLLTTI</sequence>
<organism evidence="9 10">
    <name type="scientific">Asbolus verrucosus</name>
    <name type="common">Desert ironclad beetle</name>
    <dbReference type="NCBI Taxonomy" id="1661398"/>
    <lineage>
        <taxon>Eukaryota</taxon>
        <taxon>Metazoa</taxon>
        <taxon>Ecdysozoa</taxon>
        <taxon>Arthropoda</taxon>
        <taxon>Hexapoda</taxon>
        <taxon>Insecta</taxon>
        <taxon>Pterygota</taxon>
        <taxon>Neoptera</taxon>
        <taxon>Endopterygota</taxon>
        <taxon>Coleoptera</taxon>
        <taxon>Polyphaga</taxon>
        <taxon>Cucujiformia</taxon>
        <taxon>Tenebrionidae</taxon>
        <taxon>Pimeliinae</taxon>
        <taxon>Asbolus</taxon>
    </lineage>
</organism>
<dbReference type="STRING" id="1661398.A0A482VL23"/>
<dbReference type="GO" id="GO:0005856">
    <property type="term" value="C:cytoskeleton"/>
    <property type="evidence" value="ECO:0007669"/>
    <property type="project" value="UniProtKB-SubCell"/>
</dbReference>
<evidence type="ECO:0000256" key="1">
    <source>
        <dbReference type="ARBA" id="ARBA00004245"/>
    </source>
</evidence>
<protein>
    <submittedName>
        <fullName evidence="9">TACC domain containing protein</fullName>
    </submittedName>
</protein>
<feature type="domain" description="Transforming acidic coiled-coil-containing protein C-terminal" evidence="8">
    <location>
        <begin position="30"/>
        <end position="170"/>
    </location>
</feature>
<evidence type="ECO:0000313" key="10">
    <source>
        <dbReference type="Proteomes" id="UP000292052"/>
    </source>
</evidence>